<dbReference type="Gene3D" id="3.30.70.100">
    <property type="match status" value="1"/>
</dbReference>
<sequence length="287" mass="30500">MGIFNTVLTSAAGGAGSGLFGGLLTISIGGVSLMTLLSALIVFVICFVAMRLITRLASRALAKSRLEGALRNFVLSCVKAALWLLTAVIVADKLGIPSASLVALVSVAGLALSLSLQDTLKNVFSGFTILFTRPFSSGDYVEIGATAGTVAAIGLFYTTLMTADGKEISIPNSEVCSSRVTDYTREPERRVELGFDVGYDCAAEEVRAALLAAAAADGRALAGEGKDPSVVLSEYKSSSIRYLLRFWVRNSDYWDAYYAVNESAREYLAKAGLGMAYDRLDVKLIQK</sequence>
<dbReference type="Pfam" id="PF00924">
    <property type="entry name" value="MS_channel_2nd"/>
    <property type="match status" value="1"/>
</dbReference>
<evidence type="ECO:0000256" key="3">
    <source>
        <dbReference type="ARBA" id="ARBA00022475"/>
    </source>
</evidence>
<feature type="domain" description="Mechanosensitive ion channel MscS C-terminal" evidence="9">
    <location>
        <begin position="192"/>
        <end position="274"/>
    </location>
</feature>
<gene>
    <name evidence="10" type="ORF">IAB77_02405</name>
</gene>
<feature type="transmembrane region" description="Helical" evidence="7">
    <location>
        <begin position="96"/>
        <end position="116"/>
    </location>
</feature>
<evidence type="ECO:0000256" key="5">
    <source>
        <dbReference type="ARBA" id="ARBA00022989"/>
    </source>
</evidence>
<dbReference type="EMBL" id="DVGA01000030">
    <property type="protein sequence ID" value="HIQ78092.1"/>
    <property type="molecule type" value="Genomic_DNA"/>
</dbReference>
<dbReference type="InterPro" id="IPR011014">
    <property type="entry name" value="MscS_channel_TM-2"/>
</dbReference>
<comment type="similarity">
    <text evidence="2">Belongs to the MscS (TC 1.A.23) family.</text>
</comment>
<dbReference type="InterPro" id="IPR023408">
    <property type="entry name" value="MscS_beta-dom_sf"/>
</dbReference>
<accession>A0A9D0ZDI6</accession>
<proteinExistence type="inferred from homology"/>
<dbReference type="Pfam" id="PF21082">
    <property type="entry name" value="MS_channel_3rd"/>
    <property type="match status" value="1"/>
</dbReference>
<reference evidence="10" key="1">
    <citation type="submission" date="2020-10" db="EMBL/GenBank/DDBJ databases">
        <authorList>
            <person name="Gilroy R."/>
        </authorList>
    </citation>
    <scope>NUCLEOTIDE SEQUENCE</scope>
    <source>
        <strain evidence="10">ChiBcolR7-354</strain>
    </source>
</reference>
<evidence type="ECO:0000256" key="7">
    <source>
        <dbReference type="SAM" id="Phobius"/>
    </source>
</evidence>
<evidence type="ECO:0000256" key="6">
    <source>
        <dbReference type="ARBA" id="ARBA00023136"/>
    </source>
</evidence>
<comment type="subcellular location">
    <subcellularLocation>
        <location evidence="1">Cell membrane</location>
        <topology evidence="1">Multi-pass membrane protein</topology>
    </subcellularLocation>
</comment>
<dbReference type="InterPro" id="IPR049278">
    <property type="entry name" value="MS_channel_C"/>
</dbReference>
<feature type="transmembrane region" description="Helical" evidence="7">
    <location>
        <begin position="20"/>
        <end position="48"/>
    </location>
</feature>
<dbReference type="InterPro" id="IPR006685">
    <property type="entry name" value="MscS_channel_2nd"/>
</dbReference>
<feature type="transmembrane region" description="Helical" evidence="7">
    <location>
        <begin position="69"/>
        <end position="90"/>
    </location>
</feature>
<protein>
    <submittedName>
        <fullName evidence="10">Mechanosensitive ion channel family protein</fullName>
    </submittedName>
</protein>
<keyword evidence="4 7" id="KW-0812">Transmembrane</keyword>
<dbReference type="GO" id="GO:0008381">
    <property type="term" value="F:mechanosensitive monoatomic ion channel activity"/>
    <property type="evidence" value="ECO:0007669"/>
    <property type="project" value="InterPro"/>
</dbReference>
<organism evidence="10 11">
    <name type="scientific">Candidatus Scatomorpha intestinavium</name>
    <dbReference type="NCBI Taxonomy" id="2840922"/>
    <lineage>
        <taxon>Bacteria</taxon>
        <taxon>Bacillati</taxon>
        <taxon>Bacillota</taxon>
        <taxon>Clostridia</taxon>
        <taxon>Eubacteriales</taxon>
        <taxon>Candidatus Scatomorpha</taxon>
    </lineage>
</organism>
<dbReference type="PANTHER" id="PTHR30221:SF1">
    <property type="entry name" value="SMALL-CONDUCTANCE MECHANOSENSITIVE CHANNEL"/>
    <property type="match status" value="1"/>
</dbReference>
<evidence type="ECO:0000313" key="11">
    <source>
        <dbReference type="Proteomes" id="UP000824262"/>
    </source>
</evidence>
<dbReference type="Gene3D" id="2.30.30.60">
    <property type="match status" value="1"/>
</dbReference>
<dbReference type="SUPFAM" id="SSF50182">
    <property type="entry name" value="Sm-like ribonucleoproteins"/>
    <property type="match status" value="1"/>
</dbReference>
<comment type="caution">
    <text evidence="10">The sequence shown here is derived from an EMBL/GenBank/DDBJ whole genome shotgun (WGS) entry which is preliminary data.</text>
</comment>
<keyword evidence="3" id="KW-1003">Cell membrane</keyword>
<dbReference type="Gene3D" id="1.10.287.1260">
    <property type="match status" value="1"/>
</dbReference>
<dbReference type="InterPro" id="IPR011066">
    <property type="entry name" value="MscS_channel_C_sf"/>
</dbReference>
<keyword evidence="6 7" id="KW-0472">Membrane</keyword>
<dbReference type="SUPFAM" id="SSF82689">
    <property type="entry name" value="Mechanosensitive channel protein MscS (YggB), C-terminal domain"/>
    <property type="match status" value="1"/>
</dbReference>
<name>A0A9D0ZDI6_9FIRM</name>
<evidence type="ECO:0000259" key="8">
    <source>
        <dbReference type="Pfam" id="PF00924"/>
    </source>
</evidence>
<evidence type="ECO:0000256" key="2">
    <source>
        <dbReference type="ARBA" id="ARBA00008017"/>
    </source>
</evidence>
<keyword evidence="5 7" id="KW-1133">Transmembrane helix</keyword>
<feature type="domain" description="Mechanosensitive ion channel MscS" evidence="8">
    <location>
        <begin position="118"/>
        <end position="185"/>
    </location>
</feature>
<dbReference type="InterPro" id="IPR045275">
    <property type="entry name" value="MscS_archaea/bacteria_type"/>
</dbReference>
<dbReference type="PANTHER" id="PTHR30221">
    <property type="entry name" value="SMALL-CONDUCTANCE MECHANOSENSITIVE CHANNEL"/>
    <property type="match status" value="1"/>
</dbReference>
<dbReference type="SUPFAM" id="SSF82861">
    <property type="entry name" value="Mechanosensitive channel protein MscS (YggB), transmembrane region"/>
    <property type="match status" value="1"/>
</dbReference>
<dbReference type="Proteomes" id="UP000824262">
    <property type="component" value="Unassembled WGS sequence"/>
</dbReference>
<dbReference type="InterPro" id="IPR010920">
    <property type="entry name" value="LSM_dom_sf"/>
</dbReference>
<dbReference type="AlphaFoldDB" id="A0A9D0ZDI6"/>
<evidence type="ECO:0000313" key="10">
    <source>
        <dbReference type="EMBL" id="HIQ78092.1"/>
    </source>
</evidence>
<dbReference type="GO" id="GO:0005886">
    <property type="term" value="C:plasma membrane"/>
    <property type="evidence" value="ECO:0007669"/>
    <property type="project" value="UniProtKB-SubCell"/>
</dbReference>
<evidence type="ECO:0000256" key="4">
    <source>
        <dbReference type="ARBA" id="ARBA00022692"/>
    </source>
</evidence>
<evidence type="ECO:0000259" key="9">
    <source>
        <dbReference type="Pfam" id="PF21082"/>
    </source>
</evidence>
<reference evidence="10" key="2">
    <citation type="journal article" date="2021" name="PeerJ">
        <title>Extensive microbial diversity within the chicken gut microbiome revealed by metagenomics and culture.</title>
        <authorList>
            <person name="Gilroy R."/>
            <person name="Ravi A."/>
            <person name="Getino M."/>
            <person name="Pursley I."/>
            <person name="Horton D.L."/>
            <person name="Alikhan N.F."/>
            <person name="Baker D."/>
            <person name="Gharbi K."/>
            <person name="Hall N."/>
            <person name="Watson M."/>
            <person name="Adriaenssens E.M."/>
            <person name="Foster-Nyarko E."/>
            <person name="Jarju S."/>
            <person name="Secka A."/>
            <person name="Antonio M."/>
            <person name="Oren A."/>
            <person name="Chaudhuri R.R."/>
            <person name="La Ragione R."/>
            <person name="Hildebrand F."/>
            <person name="Pallen M.J."/>
        </authorList>
    </citation>
    <scope>NUCLEOTIDE SEQUENCE</scope>
    <source>
        <strain evidence="10">ChiBcolR7-354</strain>
    </source>
</reference>
<evidence type="ECO:0000256" key="1">
    <source>
        <dbReference type="ARBA" id="ARBA00004651"/>
    </source>
</evidence>